<feature type="domain" description="NAC" evidence="5">
    <location>
        <begin position="12"/>
        <end position="165"/>
    </location>
</feature>
<dbReference type="Gene3D" id="2.170.150.80">
    <property type="entry name" value="NAC domain"/>
    <property type="match status" value="1"/>
</dbReference>
<keyword evidence="4" id="KW-0539">Nucleus</keyword>
<evidence type="ECO:0000256" key="2">
    <source>
        <dbReference type="ARBA" id="ARBA00023125"/>
    </source>
</evidence>
<dbReference type="SUPFAM" id="SSF101941">
    <property type="entry name" value="NAC domain"/>
    <property type="match status" value="1"/>
</dbReference>
<evidence type="ECO:0000313" key="7">
    <source>
        <dbReference type="Proteomes" id="UP001497457"/>
    </source>
</evidence>
<organism evidence="6 7">
    <name type="scientific">Urochloa decumbens</name>
    <dbReference type="NCBI Taxonomy" id="240449"/>
    <lineage>
        <taxon>Eukaryota</taxon>
        <taxon>Viridiplantae</taxon>
        <taxon>Streptophyta</taxon>
        <taxon>Embryophyta</taxon>
        <taxon>Tracheophyta</taxon>
        <taxon>Spermatophyta</taxon>
        <taxon>Magnoliopsida</taxon>
        <taxon>Liliopsida</taxon>
        <taxon>Poales</taxon>
        <taxon>Poaceae</taxon>
        <taxon>PACMAD clade</taxon>
        <taxon>Panicoideae</taxon>
        <taxon>Panicodae</taxon>
        <taxon>Paniceae</taxon>
        <taxon>Melinidinae</taxon>
        <taxon>Urochloa</taxon>
    </lineage>
</organism>
<reference evidence="6 7" key="2">
    <citation type="submission" date="2024-10" db="EMBL/GenBank/DDBJ databases">
        <authorList>
            <person name="Ryan C."/>
        </authorList>
    </citation>
    <scope>NUCLEOTIDE SEQUENCE [LARGE SCALE GENOMIC DNA]</scope>
</reference>
<gene>
    <name evidence="6" type="ORF">URODEC1_LOCUS19124</name>
</gene>
<dbReference type="PROSITE" id="PS51005">
    <property type="entry name" value="NAC"/>
    <property type="match status" value="1"/>
</dbReference>
<sequence>MEASRFGFDPSLPQGSKFDPTDADIVAYYLLPRAVDHLNPHEHAVIDADPCSCPPWELMRRHGHAGSDHAFFFGPTTKSGGHRANRTVPAEEGGGVWHGQTSVETDLVLVPRGGDGREINIKYKKCQFSYLDSERKATGWVMHEYLITDPPLPVPGAVISRIRMDPKSKKKKKQQHGRSHVESRVFPGIPNFSIHKVYISMQSPSRNLVPQPAARPAGARCGDRRVACA</sequence>
<keyword evidence="7" id="KW-1185">Reference proteome</keyword>
<dbReference type="GO" id="GO:0003677">
    <property type="term" value="F:DNA binding"/>
    <property type="evidence" value="ECO:0007669"/>
    <property type="project" value="UniProtKB-KW"/>
</dbReference>
<keyword evidence="2" id="KW-0238">DNA-binding</keyword>
<evidence type="ECO:0000313" key="6">
    <source>
        <dbReference type="EMBL" id="CAL4918364.1"/>
    </source>
</evidence>
<dbReference type="Proteomes" id="UP001497457">
    <property type="component" value="Chromosome 13rd"/>
</dbReference>
<evidence type="ECO:0000256" key="3">
    <source>
        <dbReference type="ARBA" id="ARBA00023163"/>
    </source>
</evidence>
<dbReference type="PANTHER" id="PTHR31719">
    <property type="entry name" value="NAC TRANSCRIPTION FACTOR 56"/>
    <property type="match status" value="1"/>
</dbReference>
<reference evidence="7" key="1">
    <citation type="submission" date="2024-06" db="EMBL/GenBank/DDBJ databases">
        <authorList>
            <person name="Ryan C."/>
        </authorList>
    </citation>
    <scope>NUCLEOTIDE SEQUENCE [LARGE SCALE GENOMIC DNA]</scope>
</reference>
<keyword evidence="1" id="KW-0805">Transcription regulation</keyword>
<name>A0ABC8WZA7_9POAL</name>
<keyword evidence="3" id="KW-0804">Transcription</keyword>
<dbReference type="InterPro" id="IPR036093">
    <property type="entry name" value="NAC_dom_sf"/>
</dbReference>
<dbReference type="PANTHER" id="PTHR31719:SF88">
    <property type="entry name" value="OS07G0272700 PROTEIN"/>
    <property type="match status" value="1"/>
</dbReference>
<dbReference type="EMBL" id="OZ075123">
    <property type="protein sequence ID" value="CAL4918364.1"/>
    <property type="molecule type" value="Genomic_DNA"/>
</dbReference>
<dbReference type="Pfam" id="PF02365">
    <property type="entry name" value="NAM"/>
    <property type="match status" value="1"/>
</dbReference>
<evidence type="ECO:0000256" key="4">
    <source>
        <dbReference type="ARBA" id="ARBA00023242"/>
    </source>
</evidence>
<protein>
    <recommendedName>
        <fullName evidence="5">NAC domain-containing protein</fullName>
    </recommendedName>
</protein>
<evidence type="ECO:0000256" key="1">
    <source>
        <dbReference type="ARBA" id="ARBA00023015"/>
    </source>
</evidence>
<dbReference type="InterPro" id="IPR003441">
    <property type="entry name" value="NAC-dom"/>
</dbReference>
<evidence type="ECO:0000259" key="5">
    <source>
        <dbReference type="PROSITE" id="PS51005"/>
    </source>
</evidence>
<accession>A0ABC8WZA7</accession>
<proteinExistence type="predicted"/>
<dbReference type="AlphaFoldDB" id="A0ABC8WZA7"/>